<dbReference type="GO" id="GO:0008757">
    <property type="term" value="F:S-adenosylmethionine-dependent methyltransferase activity"/>
    <property type="evidence" value="ECO:0007669"/>
    <property type="project" value="InterPro"/>
</dbReference>
<feature type="domain" description="Methyltransferase type 11" evidence="5">
    <location>
        <begin position="45"/>
        <end position="142"/>
    </location>
</feature>
<feature type="region of interest" description="Disordered" evidence="4">
    <location>
        <begin position="223"/>
        <end position="248"/>
    </location>
</feature>
<sequence>MATFAQKTFDAVRYAAARPTYPKQLYDFLFAYHGRDPRARWDTALDLGCGTGAHIICHFSYTIIGSDPSEGMLVQAREGLKTRPEIDTPGRFKFVQSGAEELGWLDDGSVDMIVSAQAAHWFDWTKLWPEAARVLKPGGSLAAWGYSQFRLPRYPSLTPLINEYCRGTDALHSVGPYWEQPGRSIVDEHLQPIPDPRTLPSGASYAAFERAYFTLPHHALPGARPVGPEDEHDVGGRARVPPDVLRAA</sequence>
<dbReference type="InterPro" id="IPR013216">
    <property type="entry name" value="Methyltransf_11"/>
</dbReference>
<comment type="similarity">
    <text evidence="1">Belongs to the methyltransferase superfamily.</text>
</comment>
<organism evidence="6 7">
    <name type="scientific">Rhodofomes roseus</name>
    <dbReference type="NCBI Taxonomy" id="34475"/>
    <lineage>
        <taxon>Eukaryota</taxon>
        <taxon>Fungi</taxon>
        <taxon>Dikarya</taxon>
        <taxon>Basidiomycota</taxon>
        <taxon>Agaricomycotina</taxon>
        <taxon>Agaricomycetes</taxon>
        <taxon>Polyporales</taxon>
        <taxon>Rhodofomes</taxon>
    </lineage>
</organism>
<evidence type="ECO:0000313" key="6">
    <source>
        <dbReference type="EMBL" id="TFY51755.1"/>
    </source>
</evidence>
<comment type="caution">
    <text evidence="6">The sequence shown here is derived from an EMBL/GenBank/DDBJ whole genome shotgun (WGS) entry which is preliminary data.</text>
</comment>
<dbReference type="Pfam" id="PF08241">
    <property type="entry name" value="Methyltransf_11"/>
    <property type="match status" value="1"/>
</dbReference>
<reference evidence="6 7" key="1">
    <citation type="submission" date="2019-01" db="EMBL/GenBank/DDBJ databases">
        <title>Genome sequencing of the rare red list fungi Fomitopsis rosea.</title>
        <authorList>
            <person name="Buettner E."/>
            <person name="Kellner H."/>
        </authorList>
    </citation>
    <scope>NUCLEOTIDE SEQUENCE [LARGE SCALE GENOMIC DNA]</scope>
    <source>
        <strain evidence="6 7">DSM 105464</strain>
    </source>
</reference>
<dbReference type="SUPFAM" id="SSF53335">
    <property type="entry name" value="S-adenosyl-L-methionine-dependent methyltransferases"/>
    <property type="match status" value="1"/>
</dbReference>
<evidence type="ECO:0000256" key="2">
    <source>
        <dbReference type="ARBA" id="ARBA00022603"/>
    </source>
</evidence>
<dbReference type="PANTHER" id="PTHR44942:SF4">
    <property type="entry name" value="METHYLTRANSFERASE TYPE 11 DOMAIN-CONTAINING PROTEIN"/>
    <property type="match status" value="1"/>
</dbReference>
<dbReference type="CDD" id="cd02440">
    <property type="entry name" value="AdoMet_MTases"/>
    <property type="match status" value="1"/>
</dbReference>
<dbReference type="InterPro" id="IPR051052">
    <property type="entry name" value="Diverse_substrate_MTase"/>
</dbReference>
<dbReference type="GO" id="GO:0032259">
    <property type="term" value="P:methylation"/>
    <property type="evidence" value="ECO:0007669"/>
    <property type="project" value="UniProtKB-KW"/>
</dbReference>
<dbReference type="EMBL" id="SEKV01001111">
    <property type="protein sequence ID" value="TFY51755.1"/>
    <property type="molecule type" value="Genomic_DNA"/>
</dbReference>
<evidence type="ECO:0000256" key="1">
    <source>
        <dbReference type="ARBA" id="ARBA00008361"/>
    </source>
</evidence>
<feature type="compositionally biased region" description="Basic and acidic residues" evidence="4">
    <location>
        <begin position="227"/>
        <end position="236"/>
    </location>
</feature>
<dbReference type="STRING" id="34475.A0A4Y9XNR9"/>
<evidence type="ECO:0000313" key="7">
    <source>
        <dbReference type="Proteomes" id="UP000298390"/>
    </source>
</evidence>
<dbReference type="Proteomes" id="UP000298390">
    <property type="component" value="Unassembled WGS sequence"/>
</dbReference>
<protein>
    <recommendedName>
        <fullName evidence="5">Methyltransferase type 11 domain-containing protein</fullName>
    </recommendedName>
</protein>
<accession>A0A4Y9XNR9</accession>
<keyword evidence="2" id="KW-0489">Methyltransferase</keyword>
<dbReference type="Gene3D" id="3.40.50.150">
    <property type="entry name" value="Vaccinia Virus protein VP39"/>
    <property type="match status" value="1"/>
</dbReference>
<name>A0A4Y9XNR9_9APHY</name>
<evidence type="ECO:0000256" key="4">
    <source>
        <dbReference type="SAM" id="MobiDB-lite"/>
    </source>
</evidence>
<dbReference type="InterPro" id="IPR029063">
    <property type="entry name" value="SAM-dependent_MTases_sf"/>
</dbReference>
<dbReference type="PANTHER" id="PTHR44942">
    <property type="entry name" value="METHYLTRANSF_11 DOMAIN-CONTAINING PROTEIN"/>
    <property type="match status" value="1"/>
</dbReference>
<evidence type="ECO:0000256" key="3">
    <source>
        <dbReference type="ARBA" id="ARBA00022679"/>
    </source>
</evidence>
<dbReference type="AlphaFoldDB" id="A0A4Y9XNR9"/>
<proteinExistence type="inferred from homology"/>
<evidence type="ECO:0000259" key="5">
    <source>
        <dbReference type="Pfam" id="PF08241"/>
    </source>
</evidence>
<feature type="non-terminal residue" evidence="6">
    <location>
        <position position="248"/>
    </location>
</feature>
<keyword evidence="3" id="KW-0808">Transferase</keyword>
<gene>
    <name evidence="6" type="ORF">EVJ58_g10400</name>
</gene>